<dbReference type="Gene3D" id="1.20.1250.20">
    <property type="entry name" value="MFS general substrate transporter like domains"/>
    <property type="match status" value="1"/>
</dbReference>
<keyword evidence="2" id="KW-1003">Cell membrane</keyword>
<evidence type="ECO:0000256" key="1">
    <source>
        <dbReference type="ARBA" id="ARBA00004651"/>
    </source>
</evidence>
<evidence type="ECO:0000256" key="2">
    <source>
        <dbReference type="ARBA" id="ARBA00022475"/>
    </source>
</evidence>
<reference evidence="7 8" key="1">
    <citation type="journal article" date="2024" name="ISME J.">
        <title>Tailless and filamentous prophages are predominant in marine Vibrio.</title>
        <authorList>
            <person name="Steensen K."/>
            <person name="Seneca J."/>
            <person name="Bartlau N."/>
            <person name="Yu X.A."/>
            <person name="Hussain F.A."/>
            <person name="Polz M.F."/>
        </authorList>
    </citation>
    <scope>NUCLEOTIDE SEQUENCE [LARGE SCALE GENOMIC DNA]</scope>
    <source>
        <strain evidence="7 8">10N.222.51.A1</strain>
    </source>
</reference>
<organism evidence="7 8">
    <name type="scientific">Vibrio gallaecicus</name>
    <dbReference type="NCBI Taxonomy" id="552386"/>
    <lineage>
        <taxon>Bacteria</taxon>
        <taxon>Pseudomonadati</taxon>
        <taxon>Pseudomonadota</taxon>
        <taxon>Gammaproteobacteria</taxon>
        <taxon>Vibrionales</taxon>
        <taxon>Vibrionaceae</taxon>
        <taxon>Vibrio</taxon>
    </lineage>
</organism>
<dbReference type="EMBL" id="JBFRUW010000016">
    <property type="protein sequence ID" value="MFA0567853.1"/>
    <property type="molecule type" value="Genomic_DNA"/>
</dbReference>
<evidence type="ECO:0000256" key="5">
    <source>
        <dbReference type="ARBA" id="ARBA00023136"/>
    </source>
</evidence>
<keyword evidence="8" id="KW-1185">Reference proteome</keyword>
<feature type="transmembrane region" description="Helical" evidence="6">
    <location>
        <begin position="277"/>
        <end position="294"/>
    </location>
</feature>
<keyword evidence="3 6" id="KW-0812">Transmembrane</keyword>
<feature type="transmembrane region" description="Helical" evidence="6">
    <location>
        <begin position="162"/>
        <end position="182"/>
    </location>
</feature>
<feature type="transmembrane region" description="Helical" evidence="6">
    <location>
        <begin position="69"/>
        <end position="90"/>
    </location>
</feature>
<dbReference type="SUPFAM" id="SSF103473">
    <property type="entry name" value="MFS general substrate transporter"/>
    <property type="match status" value="1"/>
</dbReference>
<evidence type="ECO:0000313" key="8">
    <source>
        <dbReference type="Proteomes" id="UP001570417"/>
    </source>
</evidence>
<feature type="transmembrane region" description="Helical" evidence="6">
    <location>
        <begin position="12"/>
        <end position="31"/>
    </location>
</feature>
<dbReference type="Proteomes" id="UP001570417">
    <property type="component" value="Unassembled WGS sequence"/>
</dbReference>
<sequence length="406" mass="44915">MKNKTLPYLTGRFFDGISSGLFMLALPWLMLKEPNMGTFVALTALVCTSISFIVTPFFATIIDRQSRKLILISAQAVQASTAALIMLAYALDLGNMWLLALSQLIFWVSSNVAWHTNNAFTQENYDKNEYAKISSYQEIVMQGTTLGAGALGIVLLEMWGMFEFSLFAAIASSIASICYYFTPYRKQIRTTKRVAFIEQLKESKTIFSQNLTFYAFILLSCLAYPTLTFLGKLVPIWFAAQSVSGDWVAWYNMAFGLGSLLTGVFVAKILNIASHPRIMQFSMLALTVVLILMASFMQPIYIVALTLGFGFFNALIRIARTNWMHHKVDISQRGRVDGGLGMFATSVQSLSYVLIAFLAHTNNIENGFIIIAAVIAIATISMTLLSNKLGLEPEGSGTTIQPVKAE</sequence>
<feature type="transmembrane region" description="Helical" evidence="6">
    <location>
        <begin position="135"/>
        <end position="156"/>
    </location>
</feature>
<evidence type="ECO:0000256" key="4">
    <source>
        <dbReference type="ARBA" id="ARBA00022989"/>
    </source>
</evidence>
<feature type="transmembrane region" description="Helical" evidence="6">
    <location>
        <begin position="37"/>
        <end position="62"/>
    </location>
</feature>
<feature type="transmembrane region" description="Helical" evidence="6">
    <location>
        <begin position="250"/>
        <end position="270"/>
    </location>
</feature>
<dbReference type="PANTHER" id="PTHR23513">
    <property type="entry name" value="INTEGRAL MEMBRANE EFFLUX PROTEIN-RELATED"/>
    <property type="match status" value="1"/>
</dbReference>
<evidence type="ECO:0000313" key="7">
    <source>
        <dbReference type="EMBL" id="MFA0567853.1"/>
    </source>
</evidence>
<dbReference type="Pfam" id="PF07690">
    <property type="entry name" value="MFS_1"/>
    <property type="match status" value="1"/>
</dbReference>
<keyword evidence="4 6" id="KW-1133">Transmembrane helix</keyword>
<gene>
    <name evidence="7" type="ORF">AB4566_06165</name>
</gene>
<comment type="caution">
    <text evidence="7">The sequence shown here is derived from an EMBL/GenBank/DDBJ whole genome shotgun (WGS) entry which is preliminary data.</text>
</comment>
<dbReference type="InterPro" id="IPR036259">
    <property type="entry name" value="MFS_trans_sf"/>
</dbReference>
<evidence type="ECO:0000256" key="3">
    <source>
        <dbReference type="ARBA" id="ARBA00022692"/>
    </source>
</evidence>
<dbReference type="RefSeq" id="WP_372265381.1">
    <property type="nucleotide sequence ID" value="NZ_JBFRUW010000016.1"/>
</dbReference>
<proteinExistence type="predicted"/>
<feature type="transmembrane region" description="Helical" evidence="6">
    <location>
        <begin position="367"/>
        <end position="385"/>
    </location>
</feature>
<feature type="transmembrane region" description="Helical" evidence="6">
    <location>
        <begin position="96"/>
        <end position="114"/>
    </location>
</feature>
<comment type="subcellular location">
    <subcellularLocation>
        <location evidence="1">Cell membrane</location>
        <topology evidence="1">Multi-pass membrane protein</topology>
    </subcellularLocation>
</comment>
<name>A0ABV4N8Z1_9VIBR</name>
<dbReference type="PANTHER" id="PTHR23513:SF11">
    <property type="entry name" value="STAPHYLOFERRIN A TRANSPORTER"/>
    <property type="match status" value="1"/>
</dbReference>
<keyword evidence="5 6" id="KW-0472">Membrane</keyword>
<dbReference type="InterPro" id="IPR011701">
    <property type="entry name" value="MFS"/>
</dbReference>
<protein>
    <submittedName>
        <fullName evidence="7">MFS transporter</fullName>
    </submittedName>
</protein>
<evidence type="ECO:0000256" key="6">
    <source>
        <dbReference type="SAM" id="Phobius"/>
    </source>
</evidence>
<accession>A0ABV4N8Z1</accession>
<feature type="transmembrane region" description="Helical" evidence="6">
    <location>
        <begin position="211"/>
        <end position="230"/>
    </location>
</feature>
<feature type="transmembrane region" description="Helical" evidence="6">
    <location>
        <begin position="340"/>
        <end position="361"/>
    </location>
</feature>